<evidence type="ECO:0000313" key="10">
    <source>
        <dbReference type="Proteomes" id="UP001262410"/>
    </source>
</evidence>
<organism evidence="9 10">
    <name type="scientific">Inquilinus ginsengisoli</name>
    <dbReference type="NCBI Taxonomy" id="363840"/>
    <lineage>
        <taxon>Bacteria</taxon>
        <taxon>Pseudomonadati</taxon>
        <taxon>Pseudomonadota</taxon>
        <taxon>Alphaproteobacteria</taxon>
        <taxon>Rhodospirillales</taxon>
        <taxon>Rhodospirillaceae</taxon>
        <taxon>Inquilinus</taxon>
    </lineage>
</organism>
<dbReference type="RefSeq" id="WP_309801481.1">
    <property type="nucleotide sequence ID" value="NZ_JAVDPW010000015.1"/>
</dbReference>
<evidence type="ECO:0000256" key="8">
    <source>
        <dbReference type="SAM" id="Phobius"/>
    </source>
</evidence>
<dbReference type="NCBIfam" id="TIGR00155">
    <property type="entry name" value="pqiA_fam"/>
    <property type="match status" value="1"/>
</dbReference>
<proteinExistence type="inferred from homology"/>
<keyword evidence="7 8" id="KW-0472">Membrane</keyword>
<evidence type="ECO:0000256" key="3">
    <source>
        <dbReference type="ARBA" id="ARBA00022475"/>
    </source>
</evidence>
<name>A0ABU1JZL8_9PROT</name>
<evidence type="ECO:0000256" key="4">
    <source>
        <dbReference type="ARBA" id="ARBA00022519"/>
    </source>
</evidence>
<dbReference type="Proteomes" id="UP001262410">
    <property type="component" value="Unassembled WGS sequence"/>
</dbReference>
<dbReference type="InterPro" id="IPR005219">
    <property type="entry name" value="PqiA-like_proteobact"/>
</dbReference>
<feature type="transmembrane region" description="Helical" evidence="8">
    <location>
        <begin position="60"/>
        <end position="80"/>
    </location>
</feature>
<gene>
    <name evidence="9" type="ORF">E9232_006619</name>
</gene>
<feature type="transmembrane region" description="Helical" evidence="8">
    <location>
        <begin position="268"/>
        <end position="292"/>
    </location>
</feature>
<keyword evidence="10" id="KW-1185">Reference proteome</keyword>
<evidence type="ECO:0000256" key="5">
    <source>
        <dbReference type="ARBA" id="ARBA00022692"/>
    </source>
</evidence>
<dbReference type="InterPro" id="IPR007498">
    <property type="entry name" value="PqiA-like"/>
</dbReference>
<feature type="transmembrane region" description="Helical" evidence="8">
    <location>
        <begin position="392"/>
        <end position="411"/>
    </location>
</feature>
<feature type="transmembrane region" description="Helical" evidence="8">
    <location>
        <begin position="183"/>
        <end position="202"/>
    </location>
</feature>
<dbReference type="Pfam" id="PF04403">
    <property type="entry name" value="PqiA"/>
    <property type="match status" value="2"/>
</dbReference>
<dbReference type="PANTHER" id="PTHR30462:SF3">
    <property type="entry name" value="INTERMEMBRANE TRANSPORT PROTEIN PQIA"/>
    <property type="match status" value="1"/>
</dbReference>
<reference evidence="9 10" key="1">
    <citation type="submission" date="2023-07" db="EMBL/GenBank/DDBJ databases">
        <title>Sorghum-associated microbial communities from plants grown in Nebraska, USA.</title>
        <authorList>
            <person name="Schachtman D."/>
        </authorList>
    </citation>
    <scope>NUCLEOTIDE SEQUENCE [LARGE SCALE GENOMIC DNA]</scope>
    <source>
        <strain evidence="9 10">584</strain>
    </source>
</reference>
<keyword evidence="5 8" id="KW-0812">Transmembrane</keyword>
<feature type="transmembrane region" description="Helical" evidence="8">
    <location>
        <begin position="108"/>
        <end position="131"/>
    </location>
</feature>
<sequence length="428" mass="45939">MSDIAATRTGPTDPGTGRLMECHECGLRHDVPALPDGTAARCSRCGATLHKFRATSLDHAFAYTCAGLVFFLMANLLPFISLEISGRIQAASLVTGVVTLYRQGLWELAAVVALTMFVAPGLRLGTLALVLGGLRLKRPPRWLPRLYRWAELLGPWAMMEVYLLGVFVAYVKLIDLATVDIGPGLYSVGALMLAIIAAGTSLDNQTVWRVFERRGLVPTPPAADPARPARLCHACGLVSNVTPGAHAGCPRCGAALHRRKPDSLTRTWALVITAIILYIPANILPVMTVISLGSGAPDTIMSGVIELADSGMWPLAALVFFASITVPVLKLAGLITLLVTTRRGTRRRLQDRTVLYRIVEAVGRWSMIDIFMISILVALVQLGQIATIEPGIGAVSFAAVVIITMIAAMSFDPRLMWDAAGENSADHD</sequence>
<comment type="caution">
    <text evidence="9">The sequence shown here is derived from an EMBL/GenBank/DDBJ whole genome shotgun (WGS) entry which is preliminary data.</text>
</comment>
<protein>
    <submittedName>
        <fullName evidence="9">Paraquat-inducible protein A</fullName>
    </submittedName>
</protein>
<evidence type="ECO:0000256" key="6">
    <source>
        <dbReference type="ARBA" id="ARBA00022989"/>
    </source>
</evidence>
<comment type="similarity">
    <text evidence="2">Belongs to the PqiA family.</text>
</comment>
<evidence type="ECO:0000256" key="7">
    <source>
        <dbReference type="ARBA" id="ARBA00023136"/>
    </source>
</evidence>
<feature type="transmembrane region" description="Helical" evidence="8">
    <location>
        <begin position="312"/>
        <end position="340"/>
    </location>
</feature>
<evidence type="ECO:0000256" key="2">
    <source>
        <dbReference type="ARBA" id="ARBA00007555"/>
    </source>
</evidence>
<dbReference type="PANTHER" id="PTHR30462">
    <property type="entry name" value="INTERMEMBRANE TRANSPORT PROTEIN PQIB-RELATED"/>
    <property type="match status" value="1"/>
</dbReference>
<keyword evidence="6 8" id="KW-1133">Transmembrane helix</keyword>
<dbReference type="InterPro" id="IPR051800">
    <property type="entry name" value="PqiA-PqiB_transport"/>
</dbReference>
<feature type="transmembrane region" description="Helical" evidence="8">
    <location>
        <begin position="361"/>
        <end position="380"/>
    </location>
</feature>
<keyword evidence="3" id="KW-1003">Cell membrane</keyword>
<evidence type="ECO:0000256" key="1">
    <source>
        <dbReference type="ARBA" id="ARBA00004429"/>
    </source>
</evidence>
<accession>A0ABU1JZL8</accession>
<keyword evidence="4" id="KW-0997">Cell inner membrane</keyword>
<feature type="transmembrane region" description="Helical" evidence="8">
    <location>
        <begin position="152"/>
        <end position="171"/>
    </location>
</feature>
<dbReference type="EMBL" id="JAVDPW010000015">
    <property type="protein sequence ID" value="MDR6294065.1"/>
    <property type="molecule type" value="Genomic_DNA"/>
</dbReference>
<comment type="subcellular location">
    <subcellularLocation>
        <location evidence="1">Cell inner membrane</location>
        <topology evidence="1">Multi-pass membrane protein</topology>
    </subcellularLocation>
</comment>
<evidence type="ECO:0000313" key="9">
    <source>
        <dbReference type="EMBL" id="MDR6294065.1"/>
    </source>
</evidence>